<feature type="chain" id="PRO_5046321933" evidence="1">
    <location>
        <begin position="21"/>
        <end position="423"/>
    </location>
</feature>
<keyword evidence="1" id="KW-0732">Signal</keyword>
<sequence length="423" mass="49034">MQKQVFFILLLCIIGTSLYAQEPAIQVAKDSTATREEKKESPFKSGFYPIGFFDIDLKYIIKLNNYEGFRLGIGGITNEKLSESFRIGGYMAYGFKDKGFKYSVGGAYRINEETNTWINGYYIDDIREIGSFNYLTDARVYSVFEPRLVNVTQFYKHKTEQVNIQHEFSKKVLSEFRVSRSEIRQIENYQFINNGQPIENYEVFETTASVRISPKTNFFTTKDGLVEYFDGFPKFSGQITKGYSGVLGSDFDYYKFGLKIDYYIKRTDLSSTNFLVEGLLATGDIPLTHLFHAYPNAPTKETILQRFSVAGTRSFETMYFGEFFSDKLVMFQAKHSLRRFYFSDKFKPELVFLTKHAIGNLDNPEQHQGIGFKTLDHIYNESGIELNKLIFGFGLSFAYRYGHFELPEFEDNVSFKFTFNLKV</sequence>
<accession>A0ABW2MYV4</accession>
<dbReference type="InterPro" id="IPR043741">
    <property type="entry name" value="DUF5686"/>
</dbReference>
<comment type="caution">
    <text evidence="2">The sequence shown here is derived from an EMBL/GenBank/DDBJ whole genome shotgun (WGS) entry which is preliminary data.</text>
</comment>
<gene>
    <name evidence="2" type="ORF">ACFQO1_09425</name>
</gene>
<evidence type="ECO:0000256" key="1">
    <source>
        <dbReference type="SAM" id="SignalP"/>
    </source>
</evidence>
<reference evidence="3" key="1">
    <citation type="journal article" date="2019" name="Int. J. Syst. Evol. Microbiol.">
        <title>The Global Catalogue of Microorganisms (GCM) 10K type strain sequencing project: providing services to taxonomists for standard genome sequencing and annotation.</title>
        <authorList>
            <consortium name="The Broad Institute Genomics Platform"/>
            <consortium name="The Broad Institute Genome Sequencing Center for Infectious Disease"/>
            <person name="Wu L."/>
            <person name="Ma J."/>
        </authorList>
    </citation>
    <scope>NUCLEOTIDE SEQUENCE [LARGE SCALE GENOMIC DNA]</scope>
    <source>
        <strain evidence="3">CGMCC 1.16306</strain>
    </source>
</reference>
<feature type="signal peptide" evidence="1">
    <location>
        <begin position="1"/>
        <end position="20"/>
    </location>
</feature>
<name>A0ABW2MYV4_9FLAO</name>
<keyword evidence="3" id="KW-1185">Reference proteome</keyword>
<organism evidence="2 3">
    <name type="scientific">Jejudonia soesokkakensis</name>
    <dbReference type="NCBI Taxonomy" id="1323432"/>
    <lineage>
        <taxon>Bacteria</taxon>
        <taxon>Pseudomonadati</taxon>
        <taxon>Bacteroidota</taxon>
        <taxon>Flavobacteriia</taxon>
        <taxon>Flavobacteriales</taxon>
        <taxon>Flavobacteriaceae</taxon>
        <taxon>Jejudonia</taxon>
    </lineage>
</organism>
<dbReference type="RefSeq" id="WP_380217776.1">
    <property type="nucleotide sequence ID" value="NZ_JBHTBN010000004.1"/>
</dbReference>
<evidence type="ECO:0000313" key="2">
    <source>
        <dbReference type="EMBL" id="MFC7357906.1"/>
    </source>
</evidence>
<proteinExistence type="predicted"/>
<dbReference type="EMBL" id="JBHTBN010000004">
    <property type="protein sequence ID" value="MFC7357906.1"/>
    <property type="molecule type" value="Genomic_DNA"/>
</dbReference>
<dbReference type="Proteomes" id="UP001596415">
    <property type="component" value="Unassembled WGS sequence"/>
</dbReference>
<protein>
    <submittedName>
        <fullName evidence="2">DUF5686 family protein</fullName>
    </submittedName>
</protein>
<dbReference type="Pfam" id="PF18939">
    <property type="entry name" value="DUF5686"/>
    <property type="match status" value="1"/>
</dbReference>
<evidence type="ECO:0000313" key="3">
    <source>
        <dbReference type="Proteomes" id="UP001596415"/>
    </source>
</evidence>